<reference evidence="1 2" key="1">
    <citation type="submission" date="2019-05" db="EMBL/GenBank/DDBJ databases">
        <authorList>
            <person name="Chen C."/>
        </authorList>
    </citation>
    <scope>NUCLEOTIDE SEQUENCE [LARGE SCALE GENOMIC DNA]</scope>
    <source>
        <strain evidence="1 2">HB172198</strain>
    </source>
</reference>
<organism evidence="1 2">
    <name type="scientific">Paenibacillus algicola</name>
    <dbReference type="NCBI Taxonomy" id="2565926"/>
    <lineage>
        <taxon>Bacteria</taxon>
        <taxon>Bacillati</taxon>
        <taxon>Bacillota</taxon>
        <taxon>Bacilli</taxon>
        <taxon>Bacillales</taxon>
        <taxon>Paenibacillaceae</taxon>
        <taxon>Paenibacillus</taxon>
    </lineage>
</organism>
<proteinExistence type="predicted"/>
<protein>
    <submittedName>
        <fullName evidence="1">Uncharacterized protein</fullName>
    </submittedName>
</protein>
<evidence type="ECO:0000313" key="2">
    <source>
        <dbReference type="Proteomes" id="UP000300879"/>
    </source>
</evidence>
<accession>A0A4P8XLM6</accession>
<dbReference type="Proteomes" id="UP000300879">
    <property type="component" value="Chromosome"/>
</dbReference>
<keyword evidence="2" id="KW-1185">Reference proteome</keyword>
<gene>
    <name evidence="1" type="ORF">E6C60_1676</name>
</gene>
<dbReference type="KEGG" id="palo:E6C60_1676"/>
<name>A0A4P8XLM6_9BACL</name>
<dbReference type="AlphaFoldDB" id="A0A4P8XLM6"/>
<dbReference type="EMBL" id="CP040396">
    <property type="protein sequence ID" value="QCT02391.1"/>
    <property type="molecule type" value="Genomic_DNA"/>
</dbReference>
<evidence type="ECO:0000313" key="1">
    <source>
        <dbReference type="EMBL" id="QCT02391.1"/>
    </source>
</evidence>
<sequence>MKWMGLYNEGEKCLNVTQSSTAAKGGSYDFKNSNHWYRLV</sequence>